<dbReference type="RefSeq" id="WP_185002763.1">
    <property type="nucleotide sequence ID" value="NZ_BAAAUI010000075.1"/>
</dbReference>
<evidence type="ECO:0000256" key="1">
    <source>
        <dbReference type="SAM" id="SignalP"/>
    </source>
</evidence>
<keyword evidence="3" id="KW-1185">Reference proteome</keyword>
<accession>A0A7W7C9D6</accession>
<proteinExistence type="predicted"/>
<feature type="signal peptide" evidence="1">
    <location>
        <begin position="1"/>
        <end position="27"/>
    </location>
</feature>
<keyword evidence="1" id="KW-0732">Signal</keyword>
<dbReference type="EMBL" id="JACHMH010000001">
    <property type="protein sequence ID" value="MBB4676945.1"/>
    <property type="molecule type" value="Genomic_DNA"/>
</dbReference>
<protein>
    <recommendedName>
        <fullName evidence="4">Stress protein</fullName>
    </recommendedName>
</protein>
<evidence type="ECO:0008006" key="4">
    <source>
        <dbReference type="Google" id="ProtNLM"/>
    </source>
</evidence>
<dbReference type="AlphaFoldDB" id="A0A7W7C9D6"/>
<feature type="chain" id="PRO_5031532013" description="Stress protein" evidence="1">
    <location>
        <begin position="28"/>
        <end position="157"/>
    </location>
</feature>
<reference evidence="2 3" key="1">
    <citation type="submission" date="2020-08" db="EMBL/GenBank/DDBJ databases">
        <title>Sequencing the genomes of 1000 actinobacteria strains.</title>
        <authorList>
            <person name="Klenk H.-P."/>
        </authorList>
    </citation>
    <scope>NUCLEOTIDE SEQUENCE [LARGE SCALE GENOMIC DNA]</scope>
    <source>
        <strain evidence="2 3">DSM 44230</strain>
    </source>
</reference>
<name>A0A7W7C9D6_9PSEU</name>
<sequence>MKLKAMLAALPLTALTLLGVAALPAQAAEAGTMSVQGASGAGVTIHLDNGANGFQVANAISNINEDNRGKFVEKAVDTAFEVSGGRYNVVMMNLSQGYNERLTGKKLYANVRYGHVNYGLWISEAGQFTNNGDGGWINWGMRGWFDRDGKTVNFRRP</sequence>
<organism evidence="2 3">
    <name type="scientific">Crossiella cryophila</name>
    <dbReference type="NCBI Taxonomy" id="43355"/>
    <lineage>
        <taxon>Bacteria</taxon>
        <taxon>Bacillati</taxon>
        <taxon>Actinomycetota</taxon>
        <taxon>Actinomycetes</taxon>
        <taxon>Pseudonocardiales</taxon>
        <taxon>Pseudonocardiaceae</taxon>
        <taxon>Crossiella</taxon>
    </lineage>
</organism>
<comment type="caution">
    <text evidence="2">The sequence shown here is derived from an EMBL/GenBank/DDBJ whole genome shotgun (WGS) entry which is preliminary data.</text>
</comment>
<dbReference type="Proteomes" id="UP000533598">
    <property type="component" value="Unassembled WGS sequence"/>
</dbReference>
<evidence type="ECO:0000313" key="3">
    <source>
        <dbReference type="Proteomes" id="UP000533598"/>
    </source>
</evidence>
<gene>
    <name evidence="2" type="ORF">HNR67_003063</name>
</gene>
<evidence type="ECO:0000313" key="2">
    <source>
        <dbReference type="EMBL" id="MBB4676945.1"/>
    </source>
</evidence>